<keyword evidence="2" id="KW-1015">Disulfide bond</keyword>
<feature type="chain" id="PRO_5035426972" evidence="3">
    <location>
        <begin position="20"/>
        <end position="109"/>
    </location>
</feature>
<name>A0A8K0EX76_BRALA</name>
<evidence type="ECO:0000259" key="4">
    <source>
        <dbReference type="Pfam" id="PF00021"/>
    </source>
</evidence>
<feature type="signal peptide" evidence="3">
    <location>
        <begin position="1"/>
        <end position="19"/>
    </location>
</feature>
<evidence type="ECO:0000313" key="5">
    <source>
        <dbReference type="EMBL" id="CAH1272214.1"/>
    </source>
</evidence>
<dbReference type="InterPro" id="IPR045860">
    <property type="entry name" value="Snake_toxin-like_sf"/>
</dbReference>
<sequence>MKILLLAAAVAWLICEGEALSCYSCDAVDTDEICNKSGEMKCGPHTDTCYAIQGGMQGGQFKAVRKGCTSLEKCRKVKAEQPCDVTQLHWACVDCCQTDSCNRVSPSPP</sequence>
<dbReference type="PANTHER" id="PTHR10036">
    <property type="entry name" value="CD59 GLYCOPROTEIN"/>
    <property type="match status" value="1"/>
</dbReference>
<keyword evidence="1 3" id="KW-0732">Signal</keyword>
<evidence type="ECO:0000256" key="3">
    <source>
        <dbReference type="SAM" id="SignalP"/>
    </source>
</evidence>
<accession>A0A8K0EX76</accession>
<proteinExistence type="predicted"/>
<organism evidence="5 6">
    <name type="scientific">Branchiostoma lanceolatum</name>
    <name type="common">Common lancelet</name>
    <name type="synonym">Amphioxus lanceolatum</name>
    <dbReference type="NCBI Taxonomy" id="7740"/>
    <lineage>
        <taxon>Eukaryota</taxon>
        <taxon>Metazoa</taxon>
        <taxon>Chordata</taxon>
        <taxon>Cephalochordata</taxon>
        <taxon>Leptocardii</taxon>
        <taxon>Amphioxiformes</taxon>
        <taxon>Branchiostomatidae</taxon>
        <taxon>Branchiostoma</taxon>
    </lineage>
</organism>
<dbReference type="OrthoDB" id="6337383at2759"/>
<dbReference type="Pfam" id="PF00021">
    <property type="entry name" value="UPAR_LY6"/>
    <property type="match status" value="1"/>
</dbReference>
<keyword evidence="6" id="KW-1185">Reference proteome</keyword>
<evidence type="ECO:0000256" key="2">
    <source>
        <dbReference type="ARBA" id="ARBA00023157"/>
    </source>
</evidence>
<feature type="domain" description="UPAR/Ly6" evidence="4">
    <location>
        <begin position="19"/>
        <end position="103"/>
    </location>
</feature>
<evidence type="ECO:0000313" key="6">
    <source>
        <dbReference type="Proteomes" id="UP000838412"/>
    </source>
</evidence>
<evidence type="ECO:0000256" key="1">
    <source>
        <dbReference type="ARBA" id="ARBA00022729"/>
    </source>
</evidence>
<dbReference type="SUPFAM" id="SSF57302">
    <property type="entry name" value="Snake toxin-like"/>
    <property type="match status" value="1"/>
</dbReference>
<dbReference type="EMBL" id="OV696693">
    <property type="protein sequence ID" value="CAH1272214.1"/>
    <property type="molecule type" value="Genomic_DNA"/>
</dbReference>
<gene>
    <name evidence="5" type="primary">Hypp4790</name>
    <name evidence="5" type="ORF">BLAG_LOCUS23917</name>
</gene>
<protein>
    <submittedName>
        <fullName evidence="5">Hypp4790 protein</fullName>
    </submittedName>
</protein>
<dbReference type="InterPro" id="IPR016054">
    <property type="entry name" value="LY6_UPA_recep-like"/>
</dbReference>
<reference evidence="5" key="1">
    <citation type="submission" date="2022-01" db="EMBL/GenBank/DDBJ databases">
        <authorList>
            <person name="Braso-Vives M."/>
        </authorList>
    </citation>
    <scope>NUCLEOTIDE SEQUENCE</scope>
</reference>
<dbReference type="Gene3D" id="2.10.60.10">
    <property type="entry name" value="CD59"/>
    <property type="match status" value="1"/>
</dbReference>
<dbReference type="AlphaFoldDB" id="A0A8K0EX76"/>
<dbReference type="Proteomes" id="UP000838412">
    <property type="component" value="Chromosome 8"/>
</dbReference>